<sequence length="375" mass="42419">MEAMLIVEDERSKAVKEEEEAGYDRAKEVKEFDETKAGVKGLVDSGIVKLPRFLIHPPKSLQTSVTAASACFQIPVIDFEGYKSYRRAEIVNEIRDAAETWGFFQMVNHGIPGCVMDELLQGIREFHEQPRDVKKAWYSRDHKARVRYFCNGDLFVSKAANWRDTLACDFQDGPLHPEAFPAVCREAVIQYIEHMTKLREIVSELLSEALGLRSDYLSSIECMKSETMVCHYYPVCPEPNLTFGTAKHSDPSSLTFLLQDSIGGLQVLYQDQWVDVKPVHGALVANIGDFMQLITNDKLKSVEHRVLAGLVGPRVSAACLFYPSARHKFTPYGPIKEFTSNKNPPKYRGTHITEYLGFYRSKGLDGNKALPYFSM</sequence>
<reference evidence="1 2" key="1">
    <citation type="journal article" date="2022" name="DNA Res.">
        <title>Chromosomal-level genome assembly of the orchid tree Bauhinia variegata (Leguminosae; Cercidoideae) supports the allotetraploid origin hypothesis of Bauhinia.</title>
        <authorList>
            <person name="Zhong Y."/>
            <person name="Chen Y."/>
            <person name="Zheng D."/>
            <person name="Pang J."/>
            <person name="Liu Y."/>
            <person name="Luo S."/>
            <person name="Meng S."/>
            <person name="Qian L."/>
            <person name="Wei D."/>
            <person name="Dai S."/>
            <person name="Zhou R."/>
        </authorList>
    </citation>
    <scope>NUCLEOTIDE SEQUENCE [LARGE SCALE GENOMIC DNA]</scope>
    <source>
        <strain evidence="1">BV-YZ2020</strain>
    </source>
</reference>
<organism evidence="1 2">
    <name type="scientific">Bauhinia variegata</name>
    <name type="common">Purple orchid tree</name>
    <name type="synonym">Phanera variegata</name>
    <dbReference type="NCBI Taxonomy" id="167791"/>
    <lineage>
        <taxon>Eukaryota</taxon>
        <taxon>Viridiplantae</taxon>
        <taxon>Streptophyta</taxon>
        <taxon>Embryophyta</taxon>
        <taxon>Tracheophyta</taxon>
        <taxon>Spermatophyta</taxon>
        <taxon>Magnoliopsida</taxon>
        <taxon>eudicotyledons</taxon>
        <taxon>Gunneridae</taxon>
        <taxon>Pentapetalae</taxon>
        <taxon>rosids</taxon>
        <taxon>fabids</taxon>
        <taxon>Fabales</taxon>
        <taxon>Fabaceae</taxon>
        <taxon>Cercidoideae</taxon>
        <taxon>Cercideae</taxon>
        <taxon>Bauhiniinae</taxon>
        <taxon>Bauhinia</taxon>
    </lineage>
</organism>
<protein>
    <submittedName>
        <fullName evidence="1">Uncharacterized protein</fullName>
    </submittedName>
</protein>
<evidence type="ECO:0000313" key="2">
    <source>
        <dbReference type="Proteomes" id="UP000828941"/>
    </source>
</evidence>
<name>A0ACB9PKP4_BAUVA</name>
<keyword evidence="2" id="KW-1185">Reference proteome</keyword>
<comment type="caution">
    <text evidence="1">The sequence shown here is derived from an EMBL/GenBank/DDBJ whole genome shotgun (WGS) entry which is preliminary data.</text>
</comment>
<accession>A0ACB9PKP4</accession>
<dbReference type="EMBL" id="CM039429">
    <property type="protein sequence ID" value="KAI4349409.1"/>
    <property type="molecule type" value="Genomic_DNA"/>
</dbReference>
<evidence type="ECO:0000313" key="1">
    <source>
        <dbReference type="EMBL" id="KAI4349409.1"/>
    </source>
</evidence>
<gene>
    <name evidence="1" type="ORF">L6164_010001</name>
</gene>
<proteinExistence type="predicted"/>
<dbReference type="Proteomes" id="UP000828941">
    <property type="component" value="Chromosome 4"/>
</dbReference>